<keyword evidence="1" id="KW-0812">Transmembrane</keyword>
<feature type="transmembrane region" description="Helical" evidence="1">
    <location>
        <begin position="287"/>
        <end position="308"/>
    </location>
</feature>
<keyword evidence="1" id="KW-1133">Transmembrane helix</keyword>
<name>A0ABT9MQA6_9ACTN</name>
<evidence type="ECO:0008006" key="4">
    <source>
        <dbReference type="Google" id="ProtNLM"/>
    </source>
</evidence>
<feature type="transmembrane region" description="Helical" evidence="1">
    <location>
        <begin position="67"/>
        <end position="88"/>
    </location>
</feature>
<accession>A0ABT9MQA6</accession>
<sequence>MLWVTWRQHRWQIVGGAALVLAYCGFLLYVGADGHRAIAECLRVVSTDVAPPACVRANRLYNALTGVMLAGSLLPLTVGVFWGAPMVSREFEQGTYRLTFTQSIGRGRWLLTKTAVLAVAAAVLGSSIGISVLWSVNRFAPMFESRVFGDPVAFAQAGLVPAGAWVLSLATGVLIGAVARRVTVAMALTLIVLALFSIGLTAIRPYYFPASDIVLGGASMFPDPSPVAGRSGWLRSISYVDSSGRELSSREAGAICDDPGNTYPTADCLNRHELLQQVSYHPAGRYVWFQLAELSLLLAGAAAAVAAARWSLER</sequence>
<feature type="transmembrane region" description="Helical" evidence="1">
    <location>
        <begin position="154"/>
        <end position="175"/>
    </location>
</feature>
<organism evidence="2 3">
    <name type="scientific">Catenuloplanes nepalensis</name>
    <dbReference type="NCBI Taxonomy" id="587533"/>
    <lineage>
        <taxon>Bacteria</taxon>
        <taxon>Bacillati</taxon>
        <taxon>Actinomycetota</taxon>
        <taxon>Actinomycetes</taxon>
        <taxon>Micromonosporales</taxon>
        <taxon>Micromonosporaceae</taxon>
        <taxon>Catenuloplanes</taxon>
    </lineage>
</organism>
<dbReference type="EMBL" id="JAUSRA010000001">
    <property type="protein sequence ID" value="MDP9793610.1"/>
    <property type="molecule type" value="Genomic_DNA"/>
</dbReference>
<evidence type="ECO:0000313" key="3">
    <source>
        <dbReference type="Proteomes" id="UP001240984"/>
    </source>
</evidence>
<keyword evidence="1" id="KW-0472">Membrane</keyword>
<proteinExistence type="predicted"/>
<feature type="transmembrane region" description="Helical" evidence="1">
    <location>
        <begin position="182"/>
        <end position="203"/>
    </location>
</feature>
<evidence type="ECO:0000256" key="1">
    <source>
        <dbReference type="SAM" id="Phobius"/>
    </source>
</evidence>
<feature type="transmembrane region" description="Helical" evidence="1">
    <location>
        <begin position="12"/>
        <end position="32"/>
    </location>
</feature>
<feature type="transmembrane region" description="Helical" evidence="1">
    <location>
        <begin position="109"/>
        <end position="134"/>
    </location>
</feature>
<protein>
    <recommendedName>
        <fullName evidence="4">ABC transporter permease</fullName>
    </recommendedName>
</protein>
<dbReference type="Proteomes" id="UP001240984">
    <property type="component" value="Unassembled WGS sequence"/>
</dbReference>
<dbReference type="RefSeq" id="WP_306828679.1">
    <property type="nucleotide sequence ID" value="NZ_JAUSRA010000001.1"/>
</dbReference>
<gene>
    <name evidence="2" type="ORF">J2S43_002122</name>
</gene>
<comment type="caution">
    <text evidence="2">The sequence shown here is derived from an EMBL/GenBank/DDBJ whole genome shotgun (WGS) entry which is preliminary data.</text>
</comment>
<evidence type="ECO:0000313" key="2">
    <source>
        <dbReference type="EMBL" id="MDP9793610.1"/>
    </source>
</evidence>
<reference evidence="2 3" key="1">
    <citation type="submission" date="2023-07" db="EMBL/GenBank/DDBJ databases">
        <title>Sequencing the genomes of 1000 actinobacteria strains.</title>
        <authorList>
            <person name="Klenk H.-P."/>
        </authorList>
    </citation>
    <scope>NUCLEOTIDE SEQUENCE [LARGE SCALE GENOMIC DNA]</scope>
    <source>
        <strain evidence="2 3">DSM 44710</strain>
    </source>
</reference>
<keyword evidence="3" id="KW-1185">Reference proteome</keyword>